<dbReference type="InterPro" id="IPR019786">
    <property type="entry name" value="Zinc_finger_PHD-type_CS"/>
</dbReference>
<dbReference type="InterPro" id="IPR013083">
    <property type="entry name" value="Znf_RING/FYVE/PHD"/>
</dbReference>
<keyword evidence="1" id="KW-0479">Metal-binding</keyword>
<name>L0PF01_PNEJI</name>
<dbReference type="VEuPathDB" id="FungiDB:PNEJI1_000704"/>
<evidence type="ECO:0000256" key="1">
    <source>
        <dbReference type="ARBA" id="ARBA00022723"/>
    </source>
</evidence>
<dbReference type="Gene3D" id="3.30.40.10">
    <property type="entry name" value="Zinc/RING finger domain, C3HC4 (zinc finger)"/>
    <property type="match status" value="1"/>
</dbReference>
<dbReference type="PROSITE" id="PS50016">
    <property type="entry name" value="ZF_PHD_2"/>
    <property type="match status" value="1"/>
</dbReference>
<keyword evidence="2 4" id="KW-0863">Zinc-finger</keyword>
<feature type="domain" description="PHD-type" evidence="5">
    <location>
        <begin position="104"/>
        <end position="159"/>
    </location>
</feature>
<proteinExistence type="predicted"/>
<evidence type="ECO:0000259" key="5">
    <source>
        <dbReference type="PROSITE" id="PS50016"/>
    </source>
</evidence>
<evidence type="ECO:0000256" key="3">
    <source>
        <dbReference type="ARBA" id="ARBA00022833"/>
    </source>
</evidence>
<protein>
    <recommendedName>
        <fullName evidence="5">PHD-type domain-containing protein</fullName>
    </recommendedName>
</protein>
<dbReference type="PROSITE" id="PS01359">
    <property type="entry name" value="ZF_PHD_1"/>
    <property type="match status" value="1"/>
</dbReference>
<dbReference type="EMBL" id="CAKM01000272">
    <property type="protein sequence ID" value="CCJ30928.1"/>
    <property type="molecule type" value="Genomic_DNA"/>
</dbReference>
<dbReference type="SUPFAM" id="SSF57903">
    <property type="entry name" value="FYVE/PHD zinc finger"/>
    <property type="match status" value="1"/>
</dbReference>
<dbReference type="AlphaFoldDB" id="L0PF01"/>
<dbReference type="InParanoid" id="L0PF01"/>
<dbReference type="SMART" id="SM00249">
    <property type="entry name" value="PHD"/>
    <property type="match status" value="1"/>
</dbReference>
<dbReference type="GO" id="GO:0032991">
    <property type="term" value="C:protein-containing complex"/>
    <property type="evidence" value="ECO:0007669"/>
    <property type="project" value="UniProtKB-ARBA"/>
</dbReference>
<evidence type="ECO:0000313" key="7">
    <source>
        <dbReference type="Proteomes" id="UP000010422"/>
    </source>
</evidence>
<keyword evidence="3" id="KW-0862">Zinc</keyword>
<gene>
    <name evidence="6" type="ORF">PNEJI1_000704</name>
</gene>
<dbReference type="Pfam" id="PF00628">
    <property type="entry name" value="PHD"/>
    <property type="match status" value="1"/>
</dbReference>
<dbReference type="InterPro" id="IPR001965">
    <property type="entry name" value="Znf_PHD"/>
</dbReference>
<dbReference type="Proteomes" id="UP000010422">
    <property type="component" value="Unassembled WGS sequence"/>
</dbReference>
<comment type="caution">
    <text evidence="6">The sequence shown here is derived from an EMBL/GenBank/DDBJ whole genome shotgun (WGS) entry which is preliminary data.</text>
</comment>
<sequence length="178" mass="21188">MPFTGAMANIIRTKKTRTLRFEIKDKEIDALNLETKGCKNCNPEKNTLQSHQKRLEEHFFSDISRIKREKIESFYQNQSAYQSYILPEEFKYSERTSENIINSKTYCKICHKEYNVSSGNFFLCSNCKSYYHQSCHDNLISDISEKNDMQWDCFKCRVKECIKKDKDALRFFGETFSR</sequence>
<accession>L0PF01</accession>
<evidence type="ECO:0000256" key="4">
    <source>
        <dbReference type="PROSITE-ProRule" id="PRU00146"/>
    </source>
</evidence>
<dbReference type="InterPro" id="IPR011011">
    <property type="entry name" value="Znf_FYVE_PHD"/>
</dbReference>
<dbReference type="GO" id="GO:0008270">
    <property type="term" value="F:zinc ion binding"/>
    <property type="evidence" value="ECO:0007669"/>
    <property type="project" value="UniProtKB-KW"/>
</dbReference>
<organism evidence="7">
    <name type="scientific">Pneumocystis jirovecii</name>
    <name type="common">Human pneumocystis pneumonia agent</name>
    <dbReference type="NCBI Taxonomy" id="42068"/>
    <lineage>
        <taxon>Eukaryota</taxon>
        <taxon>Fungi</taxon>
        <taxon>Dikarya</taxon>
        <taxon>Ascomycota</taxon>
        <taxon>Taphrinomycotina</taxon>
        <taxon>Pneumocystomycetes</taxon>
        <taxon>Pneumocystaceae</taxon>
        <taxon>Pneumocystis</taxon>
    </lineage>
</organism>
<evidence type="ECO:0000256" key="2">
    <source>
        <dbReference type="ARBA" id="ARBA00022771"/>
    </source>
</evidence>
<reference evidence="6 7" key="1">
    <citation type="journal article" date="2012" name="MBio">
        <title>De novo assembly of the Pneumocystis jirovecii genome from a single bronchoalveolar lavage fluid specimen from a patient.</title>
        <authorList>
            <person name="Cisse O.H."/>
            <person name="Pagni M."/>
            <person name="Hauser P.M."/>
        </authorList>
    </citation>
    <scope>NUCLEOTIDE SEQUENCE [LARGE SCALE GENOMIC DNA]</scope>
    <source>
        <strain evidence="6 7">SE8</strain>
    </source>
</reference>
<evidence type="ECO:0000313" key="6">
    <source>
        <dbReference type="EMBL" id="CCJ30928.1"/>
    </source>
</evidence>
<dbReference type="InterPro" id="IPR019787">
    <property type="entry name" value="Znf_PHD-finger"/>
</dbReference>